<evidence type="ECO:0000256" key="1">
    <source>
        <dbReference type="SAM" id="MobiDB-lite"/>
    </source>
</evidence>
<gene>
    <name evidence="2" type="ORF">U0070_026056</name>
</gene>
<protein>
    <submittedName>
        <fullName evidence="2">Uncharacterized protein</fullName>
    </submittedName>
</protein>
<evidence type="ECO:0000313" key="2">
    <source>
        <dbReference type="EMBL" id="KAK7806913.1"/>
    </source>
</evidence>
<evidence type="ECO:0000313" key="3">
    <source>
        <dbReference type="Proteomes" id="UP001488838"/>
    </source>
</evidence>
<proteinExistence type="predicted"/>
<keyword evidence="3" id="KW-1185">Reference proteome</keyword>
<sequence length="212" mass="21747">MQKFDNKEATLFAASPISPMSCSSSGTHPEAASACAASVTGLAPLLLALATLPTSTAAESKASPAGKAREGPGAEAATKGTDSIAVQAGEPAERCGPALVAAGGTTSPEGAMSNGVYALPSAANGKVKPVVSSTPLMDFLMQLEDPYDPRCSNWTGEFDAVMEQLRVIIVTMNSTRVDAGMTEGLSSRISTAIKHLKEWVSDWSDTLRVGDA</sequence>
<organism evidence="2 3">
    <name type="scientific">Myodes glareolus</name>
    <name type="common">Bank vole</name>
    <name type="synonym">Clethrionomys glareolus</name>
    <dbReference type="NCBI Taxonomy" id="447135"/>
    <lineage>
        <taxon>Eukaryota</taxon>
        <taxon>Metazoa</taxon>
        <taxon>Chordata</taxon>
        <taxon>Craniata</taxon>
        <taxon>Vertebrata</taxon>
        <taxon>Euteleostomi</taxon>
        <taxon>Mammalia</taxon>
        <taxon>Eutheria</taxon>
        <taxon>Euarchontoglires</taxon>
        <taxon>Glires</taxon>
        <taxon>Rodentia</taxon>
        <taxon>Myomorpha</taxon>
        <taxon>Muroidea</taxon>
        <taxon>Cricetidae</taxon>
        <taxon>Arvicolinae</taxon>
        <taxon>Myodes</taxon>
    </lineage>
</organism>
<name>A0AAW0HXU7_MYOGA</name>
<dbReference type="Proteomes" id="UP001488838">
    <property type="component" value="Unassembled WGS sequence"/>
</dbReference>
<dbReference type="EMBL" id="JBBHLL010000287">
    <property type="protein sequence ID" value="KAK7806913.1"/>
    <property type="molecule type" value="Genomic_DNA"/>
</dbReference>
<reference evidence="2 3" key="1">
    <citation type="journal article" date="2023" name="bioRxiv">
        <title>Conserved and derived expression patterns and positive selection on dental genes reveal complex evolutionary context of ever-growing rodent molars.</title>
        <authorList>
            <person name="Calamari Z.T."/>
            <person name="Song A."/>
            <person name="Cohen E."/>
            <person name="Akter M."/>
            <person name="Roy R.D."/>
            <person name="Hallikas O."/>
            <person name="Christensen M.M."/>
            <person name="Li P."/>
            <person name="Marangoni P."/>
            <person name="Jernvall J."/>
            <person name="Klein O.D."/>
        </authorList>
    </citation>
    <scope>NUCLEOTIDE SEQUENCE [LARGE SCALE GENOMIC DNA]</scope>
    <source>
        <strain evidence="2">V071</strain>
    </source>
</reference>
<comment type="caution">
    <text evidence="2">The sequence shown here is derived from an EMBL/GenBank/DDBJ whole genome shotgun (WGS) entry which is preliminary data.</text>
</comment>
<feature type="region of interest" description="Disordered" evidence="1">
    <location>
        <begin position="57"/>
        <end position="80"/>
    </location>
</feature>
<dbReference type="AlphaFoldDB" id="A0AAW0HXU7"/>
<accession>A0AAW0HXU7</accession>